<dbReference type="Proteomes" id="UP001497444">
    <property type="component" value="Unassembled WGS sequence"/>
</dbReference>
<comment type="caution">
    <text evidence="1">The sequence shown here is derived from an EMBL/GenBank/DDBJ whole genome shotgun (WGS) entry which is preliminary data.</text>
</comment>
<protein>
    <submittedName>
        <fullName evidence="1">Uncharacterized protein</fullName>
    </submittedName>
</protein>
<proteinExistence type="predicted"/>
<gene>
    <name evidence="1" type="ORF">CSSPJE1EN1_LOCUS28453</name>
</gene>
<accession>A0ABP0VHV6</accession>
<dbReference type="EMBL" id="CAXAQS010000770">
    <property type="protein sequence ID" value="CAK9253075.1"/>
    <property type="molecule type" value="Genomic_DNA"/>
</dbReference>
<name>A0ABP0VHV6_9BRYO</name>
<sequence length="315" mass="35524">MKMVSDNTTTAWNTVLSRAQDMTAVIEISARSNMKQVMEQEVALKGRIIELIASSLRPFIAEHGARTLRPVLDVIAAPISAAFAQSVQYFYSTLTNRFNAGELNTPPKRSLSIRAIAKRAESYWCSDSLLYFPAQTISKIYSHNPQVEEHFPEGSYSLSDLKHFCINQVRDLAFRALFVFIKSTETVTTGKIEKTVANLTRYYLEDAKRMIRKTLKTIMVNMMSTYIVQLWTPCAQVAQPVQHTIDVIPTAGLSQLFHVNCLMHDVIQDVVDRSINAAVDGYKVQCDEFVDRAQADMLLPITTEDDGDKMNDLEI</sequence>
<keyword evidence="2" id="KW-1185">Reference proteome</keyword>
<organism evidence="1 2">
    <name type="scientific">Sphagnum jensenii</name>
    <dbReference type="NCBI Taxonomy" id="128206"/>
    <lineage>
        <taxon>Eukaryota</taxon>
        <taxon>Viridiplantae</taxon>
        <taxon>Streptophyta</taxon>
        <taxon>Embryophyta</taxon>
        <taxon>Bryophyta</taxon>
        <taxon>Sphagnophytina</taxon>
        <taxon>Sphagnopsida</taxon>
        <taxon>Sphagnales</taxon>
        <taxon>Sphagnaceae</taxon>
        <taxon>Sphagnum</taxon>
    </lineage>
</organism>
<evidence type="ECO:0000313" key="1">
    <source>
        <dbReference type="EMBL" id="CAK9253075.1"/>
    </source>
</evidence>
<evidence type="ECO:0000313" key="2">
    <source>
        <dbReference type="Proteomes" id="UP001497444"/>
    </source>
</evidence>
<reference evidence="1" key="1">
    <citation type="submission" date="2024-02" db="EMBL/GenBank/DDBJ databases">
        <authorList>
            <consortium name="ELIXIR-Norway"/>
            <consortium name="Elixir Norway"/>
        </authorList>
    </citation>
    <scope>NUCLEOTIDE SEQUENCE</scope>
</reference>